<dbReference type="InterPro" id="IPR014014">
    <property type="entry name" value="RNA_helicase_DEAD_Q_motif"/>
</dbReference>
<keyword evidence="1" id="KW-0547">Nucleotide-binding</keyword>
<evidence type="ECO:0000259" key="7">
    <source>
        <dbReference type="PROSITE" id="PS51192"/>
    </source>
</evidence>
<evidence type="ECO:0000259" key="9">
    <source>
        <dbReference type="PROSITE" id="PS51195"/>
    </source>
</evidence>
<feature type="domain" description="Helicase C-terminal" evidence="8">
    <location>
        <begin position="217"/>
        <end position="379"/>
    </location>
</feature>
<evidence type="ECO:0000313" key="10">
    <source>
        <dbReference type="EMBL" id="UUX34588.1"/>
    </source>
</evidence>
<feature type="compositionally biased region" description="Basic residues" evidence="6">
    <location>
        <begin position="441"/>
        <end position="452"/>
    </location>
</feature>
<dbReference type="SMART" id="SM00487">
    <property type="entry name" value="DEXDc"/>
    <property type="match status" value="1"/>
</dbReference>
<dbReference type="PANTHER" id="PTHR47963">
    <property type="entry name" value="DEAD-BOX ATP-DEPENDENT RNA HELICASE 47, MITOCHONDRIAL"/>
    <property type="match status" value="1"/>
</dbReference>
<feature type="compositionally biased region" description="Basic and acidic residues" evidence="6">
    <location>
        <begin position="422"/>
        <end position="440"/>
    </location>
</feature>
<dbReference type="PROSITE" id="PS51194">
    <property type="entry name" value="HELICASE_CTER"/>
    <property type="match status" value="1"/>
</dbReference>
<dbReference type="Pfam" id="PF00270">
    <property type="entry name" value="DEAD"/>
    <property type="match status" value="1"/>
</dbReference>
<protein>
    <submittedName>
        <fullName evidence="10">DEAD/DEAH box helicase</fullName>
    </submittedName>
</protein>
<feature type="domain" description="DEAD-box RNA helicase Q" evidence="9">
    <location>
        <begin position="2"/>
        <end position="30"/>
    </location>
</feature>
<feature type="compositionally biased region" description="Basic residues" evidence="6">
    <location>
        <begin position="404"/>
        <end position="419"/>
    </location>
</feature>
<dbReference type="SMART" id="SM00490">
    <property type="entry name" value="HELICc"/>
    <property type="match status" value="1"/>
</dbReference>
<keyword evidence="11" id="KW-1185">Reference proteome</keyword>
<evidence type="ECO:0000256" key="4">
    <source>
        <dbReference type="ARBA" id="ARBA00022840"/>
    </source>
</evidence>
<name>A0ABY5P868_9LACT</name>
<dbReference type="EMBL" id="CP102453">
    <property type="protein sequence ID" value="UUX34588.1"/>
    <property type="molecule type" value="Genomic_DNA"/>
</dbReference>
<evidence type="ECO:0000256" key="6">
    <source>
        <dbReference type="SAM" id="MobiDB-lite"/>
    </source>
</evidence>
<evidence type="ECO:0000256" key="3">
    <source>
        <dbReference type="ARBA" id="ARBA00022806"/>
    </source>
</evidence>
<dbReference type="PROSITE" id="PS51195">
    <property type="entry name" value="Q_MOTIF"/>
    <property type="match status" value="1"/>
</dbReference>
<dbReference type="PROSITE" id="PS51192">
    <property type="entry name" value="HELICASE_ATP_BIND_1"/>
    <property type="match status" value="1"/>
</dbReference>
<keyword evidence="3 10" id="KW-0347">Helicase</keyword>
<dbReference type="CDD" id="cd18787">
    <property type="entry name" value="SF2_C_DEAD"/>
    <property type="match status" value="1"/>
</dbReference>
<feature type="short sequence motif" description="Q motif" evidence="5">
    <location>
        <begin position="2"/>
        <end position="30"/>
    </location>
</feature>
<dbReference type="InterPro" id="IPR001650">
    <property type="entry name" value="Helicase_C-like"/>
</dbReference>
<evidence type="ECO:0000256" key="1">
    <source>
        <dbReference type="ARBA" id="ARBA00022741"/>
    </source>
</evidence>
<evidence type="ECO:0000259" key="8">
    <source>
        <dbReference type="PROSITE" id="PS51194"/>
    </source>
</evidence>
<keyword evidence="4" id="KW-0067">ATP-binding</keyword>
<dbReference type="RefSeq" id="WP_313794089.1">
    <property type="nucleotide sequence ID" value="NZ_CP102453.1"/>
</dbReference>
<dbReference type="GO" id="GO:0004386">
    <property type="term" value="F:helicase activity"/>
    <property type="evidence" value="ECO:0007669"/>
    <property type="project" value="UniProtKB-KW"/>
</dbReference>
<keyword evidence="2" id="KW-0378">Hydrolase</keyword>
<dbReference type="PANTHER" id="PTHR47963:SF1">
    <property type="entry name" value="DEAD-BOX ATP-DEPENDENT RNA HELICASE CSHB"/>
    <property type="match status" value="1"/>
</dbReference>
<dbReference type="SUPFAM" id="SSF52540">
    <property type="entry name" value="P-loop containing nucleoside triphosphate hydrolases"/>
    <property type="match status" value="1"/>
</dbReference>
<evidence type="ECO:0000256" key="2">
    <source>
        <dbReference type="ARBA" id="ARBA00022801"/>
    </source>
</evidence>
<dbReference type="Gene3D" id="3.40.50.300">
    <property type="entry name" value="P-loop containing nucleotide triphosphate hydrolases"/>
    <property type="match status" value="2"/>
</dbReference>
<dbReference type="InterPro" id="IPR027417">
    <property type="entry name" value="P-loop_NTPase"/>
</dbReference>
<dbReference type="InterPro" id="IPR014001">
    <property type="entry name" value="Helicase_ATP-bd"/>
</dbReference>
<dbReference type="InterPro" id="IPR011545">
    <property type="entry name" value="DEAD/DEAH_box_helicase_dom"/>
</dbReference>
<dbReference type="Pfam" id="PF00271">
    <property type="entry name" value="Helicase_C"/>
    <property type="match status" value="1"/>
</dbReference>
<dbReference type="InterPro" id="IPR050547">
    <property type="entry name" value="DEAD_box_RNA_helicases"/>
</dbReference>
<accession>A0ABY5P868</accession>
<feature type="domain" description="Helicase ATP-binding" evidence="7">
    <location>
        <begin position="33"/>
        <end position="206"/>
    </location>
</feature>
<sequence>MTTIQQLAVDTYIIKALEALNFTELTPVQERVIPKVLDGKSLIVQSQTGSGKSHSFIVPIMQKINPKRNEVQAVITAPSRELATQLYQVAVQINQFAPSPIQIVNYIGGTDKARQIEKLHHQQPQLVIGTPGRIFDLMKENALWVQTANMMVIDEADMTLDLGFLTIVDEIASRLSKDLQLMAFSATIPQQLTVFLKKYMDQPETIIVETKEIIADTITNYLIQTRSRDRKEIIYQLLTIGHPYLALIFGNTTEYVDELSLYLKEKGLKVATIHGNIPPRERKKVMKQIRDLEFQYVVASDLAARGIDIPGVSMVINSEVPKELEFFVHRVGRTGRNQLEGTAYTLVTPDDDEAIAQLENKGIEFQTVDIVNNEIVEVTGRQQRKRRKEVTKEVDPTVQGMISRSKKQKVKPGYKKKLKYQISDHKRLEAKRTNRLEQRAQRRKKRDQHHPK</sequence>
<gene>
    <name evidence="10" type="ORF">NRE15_02755</name>
</gene>
<dbReference type="InterPro" id="IPR044742">
    <property type="entry name" value="DEAD/DEAH_RhlB"/>
</dbReference>
<dbReference type="Proteomes" id="UP001315967">
    <property type="component" value="Chromosome"/>
</dbReference>
<feature type="region of interest" description="Disordered" evidence="6">
    <location>
        <begin position="386"/>
        <end position="452"/>
    </location>
</feature>
<evidence type="ECO:0000256" key="5">
    <source>
        <dbReference type="PROSITE-ProRule" id="PRU00552"/>
    </source>
</evidence>
<organism evidence="10 11">
    <name type="scientific">Fundicoccus culcitae</name>
    <dbReference type="NCBI Taxonomy" id="2969821"/>
    <lineage>
        <taxon>Bacteria</taxon>
        <taxon>Bacillati</taxon>
        <taxon>Bacillota</taxon>
        <taxon>Bacilli</taxon>
        <taxon>Lactobacillales</taxon>
        <taxon>Aerococcaceae</taxon>
        <taxon>Fundicoccus</taxon>
    </lineage>
</organism>
<reference evidence="10 11" key="1">
    <citation type="submission" date="2022-08" db="EMBL/GenBank/DDBJ databases">
        <title>Aerococcaceae sp. nov isolated from spoiled eye mask.</title>
        <authorList>
            <person name="Zhou G."/>
            <person name="Xie X.-B."/>
            <person name="Shi Q.-S."/>
            <person name="Wang Y.-S."/>
            <person name="Wen X."/>
            <person name="Peng H."/>
            <person name="Yang X.-J."/>
            <person name="Tao H.-B."/>
            <person name="Huang X.-M."/>
        </authorList>
    </citation>
    <scope>NUCLEOTIDE SEQUENCE [LARGE SCALE GENOMIC DNA]</scope>
    <source>
        <strain evidence="11">DM20194951</strain>
    </source>
</reference>
<evidence type="ECO:0000313" key="11">
    <source>
        <dbReference type="Proteomes" id="UP001315967"/>
    </source>
</evidence>
<dbReference type="CDD" id="cd00268">
    <property type="entry name" value="DEADc"/>
    <property type="match status" value="1"/>
</dbReference>
<proteinExistence type="predicted"/>